<protein>
    <submittedName>
        <fullName evidence="1">Uncharacterized protein</fullName>
    </submittedName>
</protein>
<keyword evidence="2" id="KW-1185">Reference proteome</keyword>
<gene>
    <name evidence="1" type="ORF">EV182_008943</name>
</gene>
<accession>A0ACC1H646</accession>
<evidence type="ECO:0000313" key="1">
    <source>
        <dbReference type="EMBL" id="KAJ1669041.1"/>
    </source>
</evidence>
<reference evidence="1" key="1">
    <citation type="submission" date="2022-06" db="EMBL/GenBank/DDBJ databases">
        <title>Phylogenomic reconstructions and comparative analyses of Kickxellomycotina fungi.</title>
        <authorList>
            <person name="Reynolds N.K."/>
            <person name="Stajich J.E."/>
            <person name="Barry K."/>
            <person name="Grigoriev I.V."/>
            <person name="Crous P."/>
            <person name="Smith M.E."/>
        </authorList>
    </citation>
    <scope>NUCLEOTIDE SEQUENCE</scope>
    <source>
        <strain evidence="1">RSA 2271</strain>
    </source>
</reference>
<evidence type="ECO:0000313" key="2">
    <source>
        <dbReference type="Proteomes" id="UP001145114"/>
    </source>
</evidence>
<dbReference type="Proteomes" id="UP001145114">
    <property type="component" value="Unassembled WGS sequence"/>
</dbReference>
<sequence length="134" mass="15624">MVCWLGTYGINEHTQRKEADRELEGLFIRRWRYGSFAKIASDKRMYLNSDEAFWSNILTDFNPALKHRRLLVRLAWELRATLVERKEPGCKGSFKRSKGDVPLSVLGLHNANSYVDPFERRTNHWKAISAELLG</sequence>
<proteinExistence type="predicted"/>
<name>A0ACC1H646_9FUNG</name>
<feature type="non-terminal residue" evidence="1">
    <location>
        <position position="134"/>
    </location>
</feature>
<organism evidence="1 2">
    <name type="scientific">Spiromyces aspiralis</name>
    <dbReference type="NCBI Taxonomy" id="68401"/>
    <lineage>
        <taxon>Eukaryota</taxon>
        <taxon>Fungi</taxon>
        <taxon>Fungi incertae sedis</taxon>
        <taxon>Zoopagomycota</taxon>
        <taxon>Kickxellomycotina</taxon>
        <taxon>Kickxellomycetes</taxon>
        <taxon>Kickxellales</taxon>
        <taxon>Kickxellaceae</taxon>
        <taxon>Spiromyces</taxon>
    </lineage>
</organism>
<dbReference type="EMBL" id="JAMZIH010010230">
    <property type="protein sequence ID" value="KAJ1669041.1"/>
    <property type="molecule type" value="Genomic_DNA"/>
</dbReference>
<comment type="caution">
    <text evidence="1">The sequence shown here is derived from an EMBL/GenBank/DDBJ whole genome shotgun (WGS) entry which is preliminary data.</text>
</comment>